<reference evidence="3" key="1">
    <citation type="submission" date="1999-07" db="EMBL/GenBank/DDBJ databases">
        <authorList>
            <person name="Genoscope"/>
        </authorList>
    </citation>
    <scope>NUCLEOTIDE SEQUENCE</scope>
    <source>
        <strain evidence="3">Orsay</strain>
    </source>
</reference>
<evidence type="ECO:0000313" key="3">
    <source>
        <dbReference type="EMBL" id="CAB49818.1"/>
    </source>
</evidence>
<feature type="domain" description="Methylene-tetrahydrofolate reductase C-terminal-like" evidence="2">
    <location>
        <begin position="4"/>
        <end position="40"/>
    </location>
</feature>
<dbReference type="Gene3D" id="3.20.20.220">
    <property type="match status" value="1"/>
</dbReference>
<evidence type="ECO:0000259" key="2">
    <source>
        <dbReference type="Pfam" id="PF12225"/>
    </source>
</evidence>
<accession>Q9V087</accession>
<dbReference type="InterPro" id="IPR022026">
    <property type="entry name" value="DUF5981"/>
</dbReference>
<proteinExistence type="predicted"/>
<evidence type="ECO:0000256" key="1">
    <source>
        <dbReference type="ARBA" id="ARBA00023002"/>
    </source>
</evidence>
<evidence type="ECO:0000313" key="5">
    <source>
        <dbReference type="Proteomes" id="UP000000810"/>
    </source>
</evidence>
<dbReference type="EMBL" id="HE613800">
    <property type="protein sequence ID" value="CCE70312.1"/>
    <property type="molecule type" value="Genomic_DNA"/>
</dbReference>
<evidence type="ECO:0000313" key="4">
    <source>
        <dbReference type="EMBL" id="CCE70312.1"/>
    </source>
</evidence>
<dbReference type="Pfam" id="PF12225">
    <property type="entry name" value="DUF5981"/>
    <property type="match status" value="1"/>
</dbReference>
<gene>
    <name evidence="3" type="ordered locus">PAB0606</name>
</gene>
<dbReference type="EMBL" id="AJ248285">
    <property type="protein sequence ID" value="CAB49818.1"/>
    <property type="molecule type" value="Genomic_DNA"/>
</dbReference>
<dbReference type="HOGENOM" id="CLU_786711_0_0_2"/>
<dbReference type="PANTHER" id="PTHR38755">
    <property type="entry name" value="5,10-METHYLENETETRAHYDROFOLATE REDUCTASE"/>
    <property type="match status" value="1"/>
</dbReference>
<organism evidence="3 5">
    <name type="scientific">Pyrococcus abyssi (strain GE5 / Orsay)</name>
    <dbReference type="NCBI Taxonomy" id="272844"/>
    <lineage>
        <taxon>Archaea</taxon>
        <taxon>Methanobacteriati</taxon>
        <taxon>Methanobacteriota</taxon>
        <taxon>Thermococci</taxon>
        <taxon>Thermococcales</taxon>
        <taxon>Thermococcaceae</taxon>
        <taxon>Pyrococcus</taxon>
    </lineage>
</organism>
<dbReference type="eggNOG" id="arCOG00475">
    <property type="taxonomic scope" value="Archaea"/>
</dbReference>
<sequence length="339" mass="37946">MRILSCPKDLLNGPCGGALNGVCEVDGRPCPWVHFLERFDLLDGAPLLVEHPIVIEMERFETEEVKLRESEFLRNLRKGKALSVEFPLKLFEKGRRDFENVNALYTIPDNPLGYPHLSSTALATWLKIKGFQVMPHVTGKDRNALAIISELRTALEFEFEGVLLTTGDWPGLLLQTKPVFDLDSPNMVKLAKLMFSGVLPTGERIELRERPFIAATMNPNYSAKVEGKRVARKLIAGADVLFTQVVASVEAVRRIPEILREALRYSSVEVPIVVSLLYPITKDLEGILRKMGVKTGSSFEEIVEEVSSLELGGINLIVFDENSWEKRLEEAFDIIKGGV</sequence>
<keyword evidence="1" id="KW-0560">Oxidoreductase</keyword>
<dbReference type="STRING" id="272844.PAB0606"/>
<reference evidence="4 6" key="5">
    <citation type="journal article" date="2012" name="Curr. Microbiol.">
        <title>Re-annotation of two hyperthermophilic archaea Pyrococcus abyssi GE5 and Pyrococcus furiosus DSM 3638.</title>
        <authorList>
            <person name="Gao J."/>
            <person name="Wang J."/>
        </authorList>
    </citation>
    <scope>GENOME REANNOTATION</scope>
    <source>
        <strain evidence="4">GE5</strain>
        <strain evidence="6">GE5 / Orsay</strain>
    </source>
</reference>
<protein>
    <submittedName>
        <fullName evidence="3">5,10 methylenetetrahydrofolate reductase</fullName>
    </submittedName>
    <submittedName>
        <fullName evidence="4">Meth2-like</fullName>
    </submittedName>
</protein>
<dbReference type="GO" id="GO:0016491">
    <property type="term" value="F:oxidoreductase activity"/>
    <property type="evidence" value="ECO:0007669"/>
    <property type="project" value="UniProtKB-KW"/>
</dbReference>
<reference evidence="3" key="3">
    <citation type="journal article" date="2001" name="Genome Res.">
        <title>Genome evolution at the genus level: comparison of three complete genomes of hyperthermophilic archaea.</title>
        <authorList>
            <person name="Lecompte O."/>
            <person name="Ripp R."/>
            <person name="Puzos-Barbe V."/>
            <person name="Duprat S."/>
            <person name="Heilig R."/>
            <person name="Dietrich J."/>
            <person name="Thierry J.C."/>
            <person name="Poch O."/>
        </authorList>
    </citation>
    <scope>NUCLEOTIDE SEQUENCE</scope>
    <source>
        <strain evidence="3">Orsay</strain>
    </source>
</reference>
<reference evidence="3 5" key="4">
    <citation type="journal article" date="2003" name="Mol. Microbiol.">
        <title>An integrated analysis of the genome of the hyperthermophilic archaeon Pyrococcus abyssi.</title>
        <authorList>
            <person name="Cohen G."/>
            <person name="Barbe V."/>
            <person name="Flament D."/>
            <person name="Galperin M."/>
            <person name="Heilig R."/>
            <person name="Ripp R."/>
            <person name="Lecompte O."/>
            <person name="Prieur D."/>
            <person name="Poch O."/>
            <person name="Quellerou J."/>
            <person name="Thierry J.C."/>
            <person name="Van der Oost J."/>
            <person name="Weissenbach J."/>
            <person name="Zivanovic Y."/>
            <person name="Forterre P."/>
        </authorList>
    </citation>
    <scope>NUCLEOTIDE SEQUENCE [LARGE SCALE GENOMIC DNA]</scope>
    <source>
        <strain evidence="5">GE5 / Orsay</strain>
        <strain evidence="3">Orsay</strain>
    </source>
</reference>
<dbReference type="RefSeq" id="WP_010868027.1">
    <property type="nucleotide sequence ID" value="NC_000868.1"/>
</dbReference>
<dbReference type="Proteomes" id="UP000009139">
    <property type="component" value="Chromosome"/>
</dbReference>
<keyword evidence="5" id="KW-1185">Reference proteome</keyword>
<dbReference type="PATRIC" id="fig|272844.11.peg.957"/>
<dbReference type="PANTHER" id="PTHR38755:SF1">
    <property type="entry name" value="METHYLENE-TETRAHYDROFOLATE REDUCTASE C-TERMINAL DOMAIN-CONTAINING PROTEIN"/>
    <property type="match status" value="1"/>
</dbReference>
<dbReference type="AlphaFoldDB" id="Q9V087"/>
<name>Q9V087_PYRAB</name>
<dbReference type="Proteomes" id="UP000000810">
    <property type="component" value="Chromosome"/>
</dbReference>
<reference evidence="3" key="2">
    <citation type="journal article" date="2000" name="J. Mol. Biol.">
        <title>Archaeal homologs of eukaryotic methylation guide small nucleolar RNAs: lessons from the Pyrococcus genomes.</title>
        <authorList>
            <person name="Gaspin C."/>
            <person name="Cavaille J."/>
            <person name="Erauso G."/>
        </authorList>
    </citation>
    <scope>NUCLEOTIDE SEQUENCE</scope>
    <source>
        <strain evidence="3">Orsay</strain>
    </source>
</reference>
<dbReference type="InterPro" id="IPR029041">
    <property type="entry name" value="FAD-linked_oxidoreductase-like"/>
</dbReference>
<dbReference type="OrthoDB" id="28177at2157"/>
<dbReference type="PIR" id="A75138">
    <property type="entry name" value="A75138"/>
</dbReference>
<dbReference type="SUPFAM" id="SSF51730">
    <property type="entry name" value="FAD-linked oxidoreductase"/>
    <property type="match status" value="1"/>
</dbReference>
<evidence type="ECO:0000313" key="6">
    <source>
        <dbReference type="Proteomes" id="UP000009139"/>
    </source>
</evidence>
<dbReference type="KEGG" id="pab:PAB0606"/>